<dbReference type="InParanoid" id="A0A3B5K4J4"/>
<dbReference type="GO" id="GO:0008610">
    <property type="term" value="P:lipid biosynthetic process"/>
    <property type="evidence" value="ECO:0007669"/>
    <property type="project" value="InterPro"/>
</dbReference>
<name>A0A3B5K4J4_TAKRU</name>
<dbReference type="STRING" id="31033.ENSTRUP00000050860"/>
<dbReference type="RefSeq" id="XP_029686090.1">
    <property type="nucleotide sequence ID" value="XM_029830230.1"/>
</dbReference>
<accession>A0A3B5K4J4</accession>
<evidence type="ECO:0000256" key="2">
    <source>
        <dbReference type="ARBA" id="ARBA00022692"/>
    </source>
</evidence>
<dbReference type="OMA" id="ELAPSCW"/>
<dbReference type="FunCoup" id="A0A3B5K4J4">
    <property type="interactions" value="2"/>
</dbReference>
<dbReference type="InterPro" id="IPR050307">
    <property type="entry name" value="Sterol_Desaturase_Related"/>
</dbReference>
<evidence type="ECO:0000313" key="7">
    <source>
        <dbReference type="Ensembl" id="ENSTRUP00000050860.2"/>
    </source>
</evidence>
<dbReference type="PANTHER" id="PTHR11863">
    <property type="entry name" value="STEROL DESATURASE"/>
    <property type="match status" value="1"/>
</dbReference>
<feature type="domain" description="Fatty acid hydroxylase" evidence="6">
    <location>
        <begin position="153"/>
        <end position="284"/>
    </location>
</feature>
<keyword evidence="8" id="KW-1185">Reference proteome</keyword>
<evidence type="ECO:0000256" key="5">
    <source>
        <dbReference type="SAM" id="Phobius"/>
    </source>
</evidence>
<dbReference type="GeneID" id="101077007"/>
<dbReference type="GO" id="GO:0016020">
    <property type="term" value="C:membrane"/>
    <property type="evidence" value="ECO:0007669"/>
    <property type="project" value="UniProtKB-SubCell"/>
</dbReference>
<evidence type="ECO:0000256" key="4">
    <source>
        <dbReference type="ARBA" id="ARBA00023136"/>
    </source>
</evidence>
<feature type="transmembrane region" description="Helical" evidence="5">
    <location>
        <begin position="107"/>
        <end position="133"/>
    </location>
</feature>
<dbReference type="AlphaFoldDB" id="A0A3B5K4J4"/>
<organism evidence="7 8">
    <name type="scientific">Takifugu rubripes</name>
    <name type="common">Japanese pufferfish</name>
    <name type="synonym">Fugu rubripes</name>
    <dbReference type="NCBI Taxonomy" id="31033"/>
    <lineage>
        <taxon>Eukaryota</taxon>
        <taxon>Metazoa</taxon>
        <taxon>Chordata</taxon>
        <taxon>Craniata</taxon>
        <taxon>Vertebrata</taxon>
        <taxon>Euteleostomi</taxon>
        <taxon>Actinopterygii</taxon>
        <taxon>Neopterygii</taxon>
        <taxon>Teleostei</taxon>
        <taxon>Neoteleostei</taxon>
        <taxon>Acanthomorphata</taxon>
        <taxon>Eupercaria</taxon>
        <taxon>Tetraodontiformes</taxon>
        <taxon>Tetradontoidea</taxon>
        <taxon>Tetraodontidae</taxon>
        <taxon>Takifugu</taxon>
    </lineage>
</organism>
<evidence type="ECO:0000313" key="8">
    <source>
        <dbReference type="Proteomes" id="UP000005226"/>
    </source>
</evidence>
<dbReference type="Ensembl" id="ENSTRUT00000053475.2">
    <property type="protein sequence ID" value="ENSTRUP00000050860.2"/>
    <property type="gene ID" value="ENSTRUG00000024141.2"/>
</dbReference>
<reference evidence="7" key="2">
    <citation type="submission" date="2025-08" db="UniProtKB">
        <authorList>
            <consortium name="Ensembl"/>
        </authorList>
    </citation>
    <scope>IDENTIFICATION</scope>
</reference>
<dbReference type="Pfam" id="PF04116">
    <property type="entry name" value="FA_hydroxylase"/>
    <property type="match status" value="1"/>
</dbReference>
<dbReference type="GO" id="GO:0005506">
    <property type="term" value="F:iron ion binding"/>
    <property type="evidence" value="ECO:0007669"/>
    <property type="project" value="InterPro"/>
</dbReference>
<gene>
    <name evidence="7" type="primary">ch25hl3</name>
</gene>
<evidence type="ECO:0000256" key="3">
    <source>
        <dbReference type="ARBA" id="ARBA00022989"/>
    </source>
</evidence>
<proteinExistence type="predicted"/>
<reference evidence="7 8" key="1">
    <citation type="journal article" date="2011" name="Genome Biol. Evol.">
        <title>Integration of the genetic map and genome assembly of fugu facilitates insights into distinct features of genome evolution in teleosts and mammals.</title>
        <authorList>
            <person name="Kai W."/>
            <person name="Kikuchi K."/>
            <person name="Tohari S."/>
            <person name="Chew A.K."/>
            <person name="Tay A."/>
            <person name="Fujiwara A."/>
            <person name="Hosoya S."/>
            <person name="Suetake H."/>
            <person name="Naruse K."/>
            <person name="Brenner S."/>
            <person name="Suzuki Y."/>
            <person name="Venkatesh B."/>
        </authorList>
    </citation>
    <scope>NUCLEOTIDE SEQUENCE [LARGE SCALE GENOMIC DNA]</scope>
</reference>
<feature type="transmembrane region" description="Helical" evidence="5">
    <location>
        <begin position="62"/>
        <end position="86"/>
    </location>
</feature>
<dbReference type="GeneTree" id="ENSGT00940000167361"/>
<keyword evidence="4 5" id="KW-0472">Membrane</keyword>
<feature type="transmembrane region" description="Helical" evidence="5">
    <location>
        <begin position="145"/>
        <end position="168"/>
    </location>
</feature>
<dbReference type="InterPro" id="IPR006694">
    <property type="entry name" value="Fatty_acid_hydroxylase"/>
</dbReference>
<keyword evidence="2 5" id="KW-0812">Transmembrane</keyword>
<comment type="subcellular location">
    <subcellularLocation>
        <location evidence="1">Membrane</location>
    </subcellularLocation>
</comment>
<reference evidence="7" key="3">
    <citation type="submission" date="2025-09" db="UniProtKB">
        <authorList>
            <consortium name="Ensembl"/>
        </authorList>
    </citation>
    <scope>IDENTIFICATION</scope>
</reference>
<keyword evidence="3 5" id="KW-1133">Transmembrane helix</keyword>
<dbReference type="Proteomes" id="UP000005226">
    <property type="component" value="Chromosome 21"/>
</dbReference>
<dbReference type="GO" id="GO:0016491">
    <property type="term" value="F:oxidoreductase activity"/>
    <property type="evidence" value="ECO:0007669"/>
    <property type="project" value="InterPro"/>
</dbReference>
<dbReference type="OrthoDB" id="1658724at2759"/>
<sequence>MEANLCLGPRFFSPDCLMSVGDVVREQTKVSTVMNASSDHGEFFLQQIWDYMRATNVLQSPVLPASFAFLTHVLLCLPYLLLDMLVGFSPQVQQWRISAPPPTLQQWFFCFGRVLRAYLTAVLPVTALLQVLGSPVMPEHAPSCWQLVVEVSVCLLLFDAFFFAWHLFMHKTPWLYRSIHQAHHQQRQPFALTAQDAAGAELLSLLLLAMASARLVGCHPLSETVFHLINTWLAVEDHCGYNLPWALHRLLPLMGGAPYHQDHHIFFRGNYAPYFSHWDRLFGTYYSSVKEHYERCPSAEKRRLNIKDE</sequence>
<protein>
    <submittedName>
        <fullName evidence="7">Cholesterol 25-hydroxylase-like</fullName>
    </submittedName>
</protein>
<evidence type="ECO:0000256" key="1">
    <source>
        <dbReference type="ARBA" id="ARBA00004370"/>
    </source>
</evidence>
<evidence type="ECO:0000259" key="6">
    <source>
        <dbReference type="Pfam" id="PF04116"/>
    </source>
</evidence>